<evidence type="ECO:0000313" key="2">
    <source>
        <dbReference type="EMBL" id="OGI40479.1"/>
    </source>
</evidence>
<dbReference type="AlphaFoldDB" id="A0A1F6T5Y7"/>
<dbReference type="EMBL" id="MFSR01000026">
    <property type="protein sequence ID" value="OGI40479.1"/>
    <property type="molecule type" value="Genomic_DNA"/>
</dbReference>
<dbReference type="SUPFAM" id="SSF103473">
    <property type="entry name" value="MFS general substrate transporter"/>
    <property type="match status" value="1"/>
</dbReference>
<dbReference type="InterPro" id="IPR036259">
    <property type="entry name" value="MFS_trans_sf"/>
</dbReference>
<evidence type="ECO:0000313" key="3">
    <source>
        <dbReference type="Proteomes" id="UP000179334"/>
    </source>
</evidence>
<evidence type="ECO:0000256" key="1">
    <source>
        <dbReference type="SAM" id="Phobius"/>
    </source>
</evidence>
<name>A0A1F6T5Y7_9PROT</name>
<comment type="caution">
    <text evidence="2">The sequence shown here is derived from an EMBL/GenBank/DDBJ whole genome shotgun (WGS) entry which is preliminary data.</text>
</comment>
<organism evidence="2 3">
    <name type="scientific">Candidatus Muproteobacteria bacterium RBG_16_64_10</name>
    <dbReference type="NCBI Taxonomy" id="1817757"/>
    <lineage>
        <taxon>Bacteria</taxon>
        <taxon>Pseudomonadati</taxon>
        <taxon>Pseudomonadota</taxon>
        <taxon>Candidatus Muproteobacteria</taxon>
    </lineage>
</organism>
<dbReference type="Proteomes" id="UP000179334">
    <property type="component" value="Unassembled WGS sequence"/>
</dbReference>
<proteinExistence type="predicted"/>
<gene>
    <name evidence="2" type="ORF">A2V91_01745</name>
</gene>
<dbReference type="Gene3D" id="1.20.1250.20">
    <property type="entry name" value="MFS general substrate transporter like domains"/>
    <property type="match status" value="1"/>
</dbReference>
<keyword evidence="1" id="KW-0472">Membrane</keyword>
<keyword evidence="1" id="KW-1133">Transmembrane helix</keyword>
<sequence length="76" mass="7753">MGCGQPLSMMLIYGRAPQGRSGEALGLRLTINNFMHIAVPLVFGTIGSVLGVAPVFVANSLLLAGGGIMVRSPGKA</sequence>
<evidence type="ECO:0008006" key="4">
    <source>
        <dbReference type="Google" id="ProtNLM"/>
    </source>
</evidence>
<protein>
    <recommendedName>
        <fullName evidence="4">Major facilitator superfamily (MFS) profile domain-containing protein</fullName>
    </recommendedName>
</protein>
<reference evidence="2 3" key="1">
    <citation type="journal article" date="2016" name="Nat. Commun.">
        <title>Thousands of microbial genomes shed light on interconnected biogeochemical processes in an aquifer system.</title>
        <authorList>
            <person name="Anantharaman K."/>
            <person name="Brown C.T."/>
            <person name="Hug L.A."/>
            <person name="Sharon I."/>
            <person name="Castelle C.J."/>
            <person name="Probst A.J."/>
            <person name="Thomas B.C."/>
            <person name="Singh A."/>
            <person name="Wilkins M.J."/>
            <person name="Karaoz U."/>
            <person name="Brodie E.L."/>
            <person name="Williams K.H."/>
            <person name="Hubbard S.S."/>
            <person name="Banfield J.F."/>
        </authorList>
    </citation>
    <scope>NUCLEOTIDE SEQUENCE [LARGE SCALE GENOMIC DNA]</scope>
</reference>
<keyword evidence="1" id="KW-0812">Transmembrane</keyword>
<accession>A0A1F6T5Y7</accession>
<feature type="transmembrane region" description="Helical" evidence="1">
    <location>
        <begin position="37"/>
        <end position="70"/>
    </location>
</feature>